<gene>
    <name evidence="2" type="ORF">pipiens_014644</name>
</gene>
<reference evidence="2 3" key="1">
    <citation type="submission" date="2024-05" db="EMBL/GenBank/DDBJ databases">
        <title>Culex pipiens pipiens assembly and annotation.</title>
        <authorList>
            <person name="Alout H."/>
            <person name="Durand T."/>
        </authorList>
    </citation>
    <scope>NUCLEOTIDE SEQUENCE [LARGE SCALE GENOMIC DNA]</scope>
    <source>
        <strain evidence="2">HA-2024</strain>
        <tissue evidence="2">Whole body</tissue>
    </source>
</reference>
<evidence type="ECO:0000256" key="1">
    <source>
        <dbReference type="SAM" id="MobiDB-lite"/>
    </source>
</evidence>
<protein>
    <submittedName>
        <fullName evidence="2">Uncharacterized protein</fullName>
    </submittedName>
</protein>
<dbReference type="InterPro" id="IPR028816">
    <property type="entry name" value="Caprin"/>
</dbReference>
<accession>A0ABD1CU87</accession>
<sequence length="201" mass="22568">MPSIKVLENNKSGSPESIHNAIESGGNEGFNSIKETQQTTNPAVVNNGNTKDQPANPLQQIILIIEHKIRNLEKRKNKLESYKTIEKSGKKLTSDQKVAVSKYDECLASLELTRELCKQFQSIAAVANREAKKEAKRSAFVRAQQENAKIREVLVIQDVLKRICTETDHLPTPDRNVTIPETAIMEDREEVLAQILEDSPH</sequence>
<feature type="region of interest" description="Disordered" evidence="1">
    <location>
        <begin position="1"/>
        <end position="33"/>
    </location>
</feature>
<dbReference type="Proteomes" id="UP001562425">
    <property type="component" value="Unassembled WGS sequence"/>
</dbReference>
<comment type="caution">
    <text evidence="2">The sequence shown here is derived from an EMBL/GenBank/DDBJ whole genome shotgun (WGS) entry which is preliminary data.</text>
</comment>
<organism evidence="2 3">
    <name type="scientific">Culex pipiens pipiens</name>
    <name type="common">Northern house mosquito</name>
    <dbReference type="NCBI Taxonomy" id="38569"/>
    <lineage>
        <taxon>Eukaryota</taxon>
        <taxon>Metazoa</taxon>
        <taxon>Ecdysozoa</taxon>
        <taxon>Arthropoda</taxon>
        <taxon>Hexapoda</taxon>
        <taxon>Insecta</taxon>
        <taxon>Pterygota</taxon>
        <taxon>Neoptera</taxon>
        <taxon>Endopterygota</taxon>
        <taxon>Diptera</taxon>
        <taxon>Nematocera</taxon>
        <taxon>Culicoidea</taxon>
        <taxon>Culicidae</taxon>
        <taxon>Culicinae</taxon>
        <taxon>Culicini</taxon>
        <taxon>Culex</taxon>
        <taxon>Culex</taxon>
    </lineage>
</organism>
<dbReference type="PANTHER" id="PTHR22922">
    <property type="entry name" value="GPI-ANCHORED PROTEIN P137"/>
    <property type="match status" value="1"/>
</dbReference>
<name>A0ABD1CU87_CULPP</name>
<dbReference type="PANTHER" id="PTHR22922:SF19">
    <property type="entry name" value="CAPRIN HOMOLOG"/>
    <property type="match status" value="1"/>
</dbReference>
<proteinExistence type="predicted"/>
<keyword evidence="3" id="KW-1185">Reference proteome</keyword>
<dbReference type="AlphaFoldDB" id="A0ABD1CU87"/>
<evidence type="ECO:0000313" key="2">
    <source>
        <dbReference type="EMBL" id="KAL1379785.1"/>
    </source>
</evidence>
<dbReference type="EMBL" id="JBEHCU010009491">
    <property type="protein sequence ID" value="KAL1379785.1"/>
    <property type="molecule type" value="Genomic_DNA"/>
</dbReference>
<evidence type="ECO:0000313" key="3">
    <source>
        <dbReference type="Proteomes" id="UP001562425"/>
    </source>
</evidence>